<accession>A0A1A9N049</accession>
<dbReference type="OrthoDB" id="9102170at2"/>
<dbReference type="Proteomes" id="UP000078116">
    <property type="component" value="Unassembled WGS sequence"/>
</dbReference>
<reference evidence="3 4" key="1">
    <citation type="submission" date="2016-04" db="EMBL/GenBank/DDBJ databases">
        <title>Reclassification of Paraburkholderia panaciterrae (Farh et al. 2015) Dobritsa &amp; Samadpour 2016 as a later homotypic synonym of Paraburkholderia ginsengiterrae (Farh et al. 2015) Dobritsa &amp; Samadpour 2016.</title>
        <authorList>
            <person name="Dobritsa A.P."/>
            <person name="Kutumbaka K."/>
            <person name="Samadpour M."/>
        </authorList>
    </citation>
    <scope>NUCLEOTIDE SEQUENCE [LARGE SCALE GENOMIC DNA]</scope>
    <source>
        <strain evidence="1 4">DCY85</strain>
        <strain evidence="2 3">DCY85-1</strain>
    </source>
</reference>
<proteinExistence type="predicted"/>
<dbReference type="RefSeq" id="WP_064270938.1">
    <property type="nucleotide sequence ID" value="NZ_LXJZ01000207.1"/>
</dbReference>
<dbReference type="EMBL" id="LXKA01000368">
    <property type="protein sequence ID" value="OAJ52852.1"/>
    <property type="molecule type" value="Genomic_DNA"/>
</dbReference>
<sequence length="76" mass="8359">MDGFVRHQIEGASVDIDVAPVTPRGYCARFRIFRDASDNPEWHQVHVSGSVFDTPEEAEEAARSMAVEQVLAGGRS</sequence>
<dbReference type="Proteomes" id="UP000077961">
    <property type="component" value="Unassembled WGS sequence"/>
</dbReference>
<evidence type="ECO:0000313" key="2">
    <source>
        <dbReference type="EMBL" id="OAJ54145.1"/>
    </source>
</evidence>
<protein>
    <submittedName>
        <fullName evidence="1">Uncharacterized protein</fullName>
    </submittedName>
</protein>
<evidence type="ECO:0000313" key="3">
    <source>
        <dbReference type="Proteomes" id="UP000077961"/>
    </source>
</evidence>
<gene>
    <name evidence="2" type="ORF">A6V36_36605</name>
    <name evidence="1" type="ORF">A6V37_36425</name>
</gene>
<comment type="caution">
    <text evidence="1">The sequence shown here is derived from an EMBL/GenBank/DDBJ whole genome shotgun (WGS) entry which is preliminary data.</text>
</comment>
<keyword evidence="3" id="KW-1185">Reference proteome</keyword>
<evidence type="ECO:0000313" key="1">
    <source>
        <dbReference type="EMBL" id="OAJ52852.1"/>
    </source>
</evidence>
<name>A0A1A9N049_9BURK</name>
<evidence type="ECO:0000313" key="4">
    <source>
        <dbReference type="Proteomes" id="UP000078116"/>
    </source>
</evidence>
<dbReference type="AlphaFoldDB" id="A0A1A9N049"/>
<organism evidence="1 4">
    <name type="scientific">Paraburkholderia ginsengiterrae</name>
    <dbReference type="NCBI Taxonomy" id="1462993"/>
    <lineage>
        <taxon>Bacteria</taxon>
        <taxon>Pseudomonadati</taxon>
        <taxon>Pseudomonadota</taxon>
        <taxon>Betaproteobacteria</taxon>
        <taxon>Burkholderiales</taxon>
        <taxon>Burkholderiaceae</taxon>
        <taxon>Paraburkholderia</taxon>
    </lineage>
</organism>
<dbReference type="EMBL" id="LXJZ01000207">
    <property type="protein sequence ID" value="OAJ54145.1"/>
    <property type="molecule type" value="Genomic_DNA"/>
</dbReference>